<dbReference type="InterPro" id="IPR005545">
    <property type="entry name" value="YCII"/>
</dbReference>
<reference evidence="3 4" key="1">
    <citation type="submission" date="2020-08" db="EMBL/GenBank/DDBJ databases">
        <title>Sequencing the genomes of 1000 actinobacteria strains.</title>
        <authorList>
            <person name="Klenk H.-P."/>
        </authorList>
    </citation>
    <scope>NUCLEOTIDE SEQUENCE [LARGE SCALE GENOMIC DNA]</scope>
    <source>
        <strain evidence="3 4">DSM 17294</strain>
    </source>
</reference>
<dbReference type="Pfam" id="PF03795">
    <property type="entry name" value="YCII"/>
    <property type="match status" value="1"/>
</dbReference>
<gene>
    <name evidence="3" type="ORF">HDA44_006124</name>
</gene>
<evidence type="ECO:0000313" key="3">
    <source>
        <dbReference type="EMBL" id="MBB5982783.1"/>
    </source>
</evidence>
<dbReference type="AlphaFoldDB" id="A0A841DW12"/>
<sequence length="114" mass="12500">MNQYLLSIYQPDGPAPDAEVLEPIMGDLQALNEEMRAAGVWVFAAGLHPPETATVLKARDDEVLVTDGPYTEGKEHLGGFTVIKVADLDAALHWARRLAEVLRGLAIEVRPFYS</sequence>
<dbReference type="SUPFAM" id="SSF54909">
    <property type="entry name" value="Dimeric alpha+beta barrel"/>
    <property type="match status" value="1"/>
</dbReference>
<dbReference type="Gene3D" id="3.30.70.1060">
    <property type="entry name" value="Dimeric alpha+beta barrel"/>
    <property type="match status" value="1"/>
</dbReference>
<name>A0A841DW12_9ACTN</name>
<dbReference type="InterPro" id="IPR011008">
    <property type="entry name" value="Dimeric_a/b-barrel"/>
</dbReference>
<keyword evidence="4" id="KW-1185">Reference proteome</keyword>
<evidence type="ECO:0000259" key="2">
    <source>
        <dbReference type="Pfam" id="PF03795"/>
    </source>
</evidence>
<dbReference type="RefSeq" id="WP_184840275.1">
    <property type="nucleotide sequence ID" value="NZ_BAAAVN010000002.1"/>
</dbReference>
<comment type="caution">
    <text evidence="3">The sequence shown here is derived from an EMBL/GenBank/DDBJ whole genome shotgun (WGS) entry which is preliminary data.</text>
</comment>
<accession>A0A841DW12</accession>
<organism evidence="3 4">
    <name type="scientific">Kribbella solani</name>
    <dbReference type="NCBI Taxonomy" id="236067"/>
    <lineage>
        <taxon>Bacteria</taxon>
        <taxon>Bacillati</taxon>
        <taxon>Actinomycetota</taxon>
        <taxon>Actinomycetes</taxon>
        <taxon>Propionibacteriales</taxon>
        <taxon>Kribbellaceae</taxon>
        <taxon>Kribbella</taxon>
    </lineage>
</organism>
<dbReference type="EMBL" id="JACHNF010000001">
    <property type="protein sequence ID" value="MBB5982783.1"/>
    <property type="molecule type" value="Genomic_DNA"/>
</dbReference>
<dbReference type="PANTHER" id="PTHR35174:SF3">
    <property type="entry name" value="BLL7171 PROTEIN"/>
    <property type="match status" value="1"/>
</dbReference>
<dbReference type="PANTHER" id="PTHR35174">
    <property type="entry name" value="BLL7171 PROTEIN-RELATED"/>
    <property type="match status" value="1"/>
</dbReference>
<dbReference type="Proteomes" id="UP000558997">
    <property type="component" value="Unassembled WGS sequence"/>
</dbReference>
<comment type="similarity">
    <text evidence="1">Belongs to the YciI family.</text>
</comment>
<protein>
    <recommendedName>
        <fullName evidence="2">YCII-related domain-containing protein</fullName>
    </recommendedName>
</protein>
<proteinExistence type="inferred from homology"/>
<evidence type="ECO:0000313" key="4">
    <source>
        <dbReference type="Proteomes" id="UP000558997"/>
    </source>
</evidence>
<evidence type="ECO:0000256" key="1">
    <source>
        <dbReference type="ARBA" id="ARBA00007689"/>
    </source>
</evidence>
<feature type="domain" description="YCII-related" evidence="2">
    <location>
        <begin position="15"/>
        <end position="111"/>
    </location>
</feature>